<dbReference type="Proteomes" id="UP001153678">
    <property type="component" value="Unassembled WGS sequence"/>
</dbReference>
<sequence length="353" mass="41378">ICTGNSRNINEVKVNGVGVDVETTLPYSLYVIETSFNNIFEPTITDKTNAIKLMPQLQQLQQIPMSLKTNEFQFIFKFPKNVLYFEISEYKYTNVIAGSSYYTRENPLPGPVSLLLIGNILDRGFDDLVGYTERMRKKALQTPSFSKSFVIWTQNLVEEMMGLWEDGSDKNGCFDTELVEWNTYFNELLAGQNRKPKKTFKNDLHDASKFFNSIKTLINRDWLFSFVDEIIRQRRKEIEYTLRNESLRFDMLTSIITDRDICEIKMVDEEHTQPMNDEIIRGVLWKHLSLELIRYTANMFTIIVYYLAYHPDVLKRLRVELNAFFKKMGDRRLDLESLSDLVYTDAIIEESSI</sequence>
<dbReference type="InterPro" id="IPR036396">
    <property type="entry name" value="Cyt_P450_sf"/>
</dbReference>
<accession>A0A9W4WWL3</accession>
<dbReference type="GO" id="GO:0016705">
    <property type="term" value="F:oxidoreductase activity, acting on paired donors, with incorporation or reduction of molecular oxygen"/>
    <property type="evidence" value="ECO:0007669"/>
    <property type="project" value="InterPro"/>
</dbReference>
<dbReference type="Gene3D" id="1.10.630.10">
    <property type="entry name" value="Cytochrome P450"/>
    <property type="match status" value="1"/>
</dbReference>
<evidence type="ECO:0000313" key="2">
    <source>
        <dbReference type="Proteomes" id="UP001153678"/>
    </source>
</evidence>
<dbReference type="InterPro" id="IPR001128">
    <property type="entry name" value="Cyt_P450"/>
</dbReference>
<feature type="non-terminal residue" evidence="1">
    <location>
        <position position="353"/>
    </location>
</feature>
<dbReference type="GO" id="GO:0005506">
    <property type="term" value="F:iron ion binding"/>
    <property type="evidence" value="ECO:0007669"/>
    <property type="project" value="InterPro"/>
</dbReference>
<proteinExistence type="predicted"/>
<keyword evidence="2" id="KW-1185">Reference proteome</keyword>
<dbReference type="GO" id="GO:0004497">
    <property type="term" value="F:monooxygenase activity"/>
    <property type="evidence" value="ECO:0007669"/>
    <property type="project" value="InterPro"/>
</dbReference>
<dbReference type="EMBL" id="CAMKVN010008029">
    <property type="protein sequence ID" value="CAI2192105.1"/>
    <property type="molecule type" value="Genomic_DNA"/>
</dbReference>
<dbReference type="GO" id="GO:0020037">
    <property type="term" value="F:heme binding"/>
    <property type="evidence" value="ECO:0007669"/>
    <property type="project" value="InterPro"/>
</dbReference>
<dbReference type="Pfam" id="PF00067">
    <property type="entry name" value="p450"/>
    <property type="match status" value="1"/>
</dbReference>
<evidence type="ECO:0000313" key="1">
    <source>
        <dbReference type="EMBL" id="CAI2192105.1"/>
    </source>
</evidence>
<name>A0A9W4WWL3_9GLOM</name>
<feature type="non-terminal residue" evidence="1">
    <location>
        <position position="1"/>
    </location>
</feature>
<dbReference type="AlphaFoldDB" id="A0A9W4WWL3"/>
<reference evidence="1" key="1">
    <citation type="submission" date="2022-08" db="EMBL/GenBank/DDBJ databases">
        <authorList>
            <person name="Kallberg Y."/>
            <person name="Tangrot J."/>
            <person name="Rosling A."/>
        </authorList>
    </citation>
    <scope>NUCLEOTIDE SEQUENCE</scope>
    <source>
        <strain evidence="1">Wild A</strain>
    </source>
</reference>
<protein>
    <submittedName>
        <fullName evidence="1">9916_t:CDS:1</fullName>
    </submittedName>
</protein>
<dbReference type="OrthoDB" id="2789670at2759"/>
<gene>
    <name evidence="1" type="ORF">FWILDA_LOCUS15408</name>
</gene>
<dbReference type="SUPFAM" id="SSF48264">
    <property type="entry name" value="Cytochrome P450"/>
    <property type="match status" value="1"/>
</dbReference>
<organism evidence="1 2">
    <name type="scientific">Funneliformis geosporum</name>
    <dbReference type="NCBI Taxonomy" id="1117311"/>
    <lineage>
        <taxon>Eukaryota</taxon>
        <taxon>Fungi</taxon>
        <taxon>Fungi incertae sedis</taxon>
        <taxon>Mucoromycota</taxon>
        <taxon>Glomeromycotina</taxon>
        <taxon>Glomeromycetes</taxon>
        <taxon>Glomerales</taxon>
        <taxon>Glomeraceae</taxon>
        <taxon>Funneliformis</taxon>
    </lineage>
</organism>
<comment type="caution">
    <text evidence="1">The sequence shown here is derived from an EMBL/GenBank/DDBJ whole genome shotgun (WGS) entry which is preliminary data.</text>
</comment>